<sequence>MSLIKQAIPSTVKKARIGVIGAGISGLTFSYFLAKLHPDWSIKVYEQSKRPGGYILSQPTKVGDAKSTILEKGPRTLRGVSQGTLILLDLLDKFKLRSTIKGVHANAAANKKYLLSKSGGFHIVQVPDDSKTTLKFVLDGIGRSIPSAIGREMFTMKKAQKEETVDEFVTRHFGKKMWRNLFSAIMNGIYAADGTQLSVKAVMPKLADIESKNASICRYMFGKSVFGKKKTSEKQPQISPYLQLYEKEFQPRLNLLKMSQYLRNFPMTLLSGGLETLPKAIYANMPPNVEFKFGSKVSDIKPLPNGKISLKNNSAEEQFDHVRSTINVQALSHMLKSPDFAKLVSPLKYTTVTLANVYVPNQNVLPKTGFGFLVPNASADEDKLLGVIFDSDVEHSAKPIFASEKITSVLQSDKPVEKKQLDELAGEILKADPPIKDPYTKVTFMIGGAKYDKVAKLPSENEIKQIVLRKMDEVLGVNLGDDARIEVGFVKNAIPQYNVGYLDLKAKAWKLAENEFNGNLSFGGMTFADGVGVPDCVVSSFKDALRLSGRDNL</sequence>
<proteinExistence type="inferred from homology"/>
<dbReference type="PANTHER" id="PTHR42923">
    <property type="entry name" value="PROTOPORPHYRINOGEN OXIDASE"/>
    <property type="match status" value="1"/>
</dbReference>
<dbReference type="InterPro" id="IPR002937">
    <property type="entry name" value="Amino_oxidase"/>
</dbReference>
<dbReference type="Proteomes" id="UP000478008">
    <property type="component" value="Unassembled WGS sequence"/>
</dbReference>
<name>A0A7D9CX50_DEKBR</name>
<dbReference type="UniPathway" id="UPA00251">
    <property type="reaction ID" value="UER00324"/>
</dbReference>
<dbReference type="GO" id="GO:0006782">
    <property type="term" value="P:protoporphyrinogen IX biosynthetic process"/>
    <property type="evidence" value="ECO:0007669"/>
    <property type="project" value="UniProtKB-UniRule"/>
</dbReference>
<dbReference type="SUPFAM" id="SSF51905">
    <property type="entry name" value="FAD/NAD(P)-binding domain"/>
    <property type="match status" value="1"/>
</dbReference>
<dbReference type="NCBIfam" id="TIGR00562">
    <property type="entry name" value="proto_IX_ox"/>
    <property type="match status" value="1"/>
</dbReference>
<evidence type="ECO:0000256" key="8">
    <source>
        <dbReference type="ARBA" id="ARBA00023133"/>
    </source>
</evidence>
<protein>
    <recommendedName>
        <fullName evidence="4 11">Protoporphyrinogen oxidase</fullName>
        <ecNumber evidence="4 11">1.3.3.4</ecNumber>
    </recommendedName>
</protein>
<dbReference type="Gene3D" id="3.50.50.60">
    <property type="entry name" value="FAD/NAD(P)-binding domain"/>
    <property type="match status" value="1"/>
</dbReference>
<dbReference type="AlphaFoldDB" id="A0A7D9CX50"/>
<comment type="pathway">
    <text evidence="2 11">Porphyrin-containing compound metabolism; protoporphyrin-IX biosynthesis; protoporphyrin-IX from protoporphyrinogen-IX: step 1/1.</text>
</comment>
<comment type="subcellular location">
    <subcellularLocation>
        <location evidence="11">Mitochondrion inner membrane</location>
    </subcellularLocation>
</comment>
<organism evidence="13 14">
    <name type="scientific">Dekkera bruxellensis</name>
    <name type="common">Brettanomyces custersii</name>
    <dbReference type="NCBI Taxonomy" id="5007"/>
    <lineage>
        <taxon>Eukaryota</taxon>
        <taxon>Fungi</taxon>
        <taxon>Dikarya</taxon>
        <taxon>Ascomycota</taxon>
        <taxon>Saccharomycotina</taxon>
        <taxon>Pichiomycetes</taxon>
        <taxon>Pichiales</taxon>
        <taxon>Pichiaceae</taxon>
        <taxon>Brettanomyces</taxon>
    </lineage>
</organism>
<evidence type="ECO:0000256" key="7">
    <source>
        <dbReference type="ARBA" id="ARBA00023002"/>
    </source>
</evidence>
<comment type="function">
    <text evidence="1 11">Catalyzes the 6-electron oxidation of protoporphyrinogen-IX to form protoporphyrin-IX.</text>
</comment>
<dbReference type="Pfam" id="PF01593">
    <property type="entry name" value="Amino_oxidase"/>
    <property type="match status" value="1"/>
</dbReference>
<evidence type="ECO:0000313" key="14">
    <source>
        <dbReference type="Proteomes" id="UP000478008"/>
    </source>
</evidence>
<keyword evidence="14" id="KW-1185">Reference proteome</keyword>
<evidence type="ECO:0000256" key="5">
    <source>
        <dbReference type="ARBA" id="ARBA00022630"/>
    </source>
</evidence>
<keyword evidence="6 11" id="KW-0274">FAD</keyword>
<evidence type="ECO:0000256" key="6">
    <source>
        <dbReference type="ARBA" id="ARBA00022827"/>
    </source>
</evidence>
<dbReference type="EC" id="1.3.3.4" evidence="4 11"/>
<evidence type="ECO:0000256" key="3">
    <source>
        <dbReference type="ARBA" id="ARBA00010551"/>
    </source>
</evidence>
<keyword evidence="9 11" id="KW-0627">Porphyrin biosynthesis</keyword>
<gene>
    <name evidence="13" type="primary">HEM14</name>
    <name evidence="13" type="ORF">DEBR0S2_11914G</name>
</gene>
<dbReference type="SUPFAM" id="SSF54373">
    <property type="entry name" value="FAD-linked reductases, C-terminal domain"/>
    <property type="match status" value="1"/>
</dbReference>
<dbReference type="GO" id="GO:0005743">
    <property type="term" value="C:mitochondrial inner membrane"/>
    <property type="evidence" value="ECO:0007669"/>
    <property type="project" value="UniProtKB-SubCell"/>
</dbReference>
<feature type="domain" description="Amine oxidase" evidence="12">
    <location>
        <begin position="24"/>
        <end position="540"/>
    </location>
</feature>
<accession>A0A7D9CX50</accession>
<keyword evidence="5 11" id="KW-0285">Flavoprotein</keyword>
<comment type="cofactor">
    <cofactor evidence="11">
        <name>FAD</name>
        <dbReference type="ChEBI" id="CHEBI:57692"/>
    </cofactor>
    <text evidence="11">Binds 1 FAD per subunit.</text>
</comment>
<dbReference type="InterPro" id="IPR050464">
    <property type="entry name" value="Zeta_carotene_desat/Oxidored"/>
</dbReference>
<evidence type="ECO:0000256" key="2">
    <source>
        <dbReference type="ARBA" id="ARBA00005073"/>
    </source>
</evidence>
<reference evidence="13 14" key="1">
    <citation type="submission" date="2019-07" db="EMBL/GenBank/DDBJ databases">
        <authorList>
            <person name="Friedrich A."/>
            <person name="Schacherer J."/>
        </authorList>
    </citation>
    <scope>NUCLEOTIDE SEQUENCE [LARGE SCALE GENOMIC DNA]</scope>
</reference>
<dbReference type="InterPro" id="IPR036188">
    <property type="entry name" value="FAD/NAD-bd_sf"/>
</dbReference>
<evidence type="ECO:0000256" key="4">
    <source>
        <dbReference type="ARBA" id="ARBA00012867"/>
    </source>
</evidence>
<evidence type="ECO:0000256" key="1">
    <source>
        <dbReference type="ARBA" id="ARBA00002600"/>
    </source>
</evidence>
<comment type="similarity">
    <text evidence="3 11">Belongs to the protoporphyrinogen/coproporphyrinogen oxidase family. Protoporphyrinogen oxidase subfamily.</text>
</comment>
<dbReference type="PANTHER" id="PTHR42923:SF3">
    <property type="entry name" value="PROTOPORPHYRINOGEN OXIDASE"/>
    <property type="match status" value="1"/>
</dbReference>
<evidence type="ECO:0000313" key="13">
    <source>
        <dbReference type="EMBL" id="VUG17616.1"/>
    </source>
</evidence>
<dbReference type="GO" id="GO:0004729">
    <property type="term" value="F:oxygen-dependent protoporphyrinogen oxidase activity"/>
    <property type="evidence" value="ECO:0007669"/>
    <property type="project" value="UniProtKB-UniRule"/>
</dbReference>
<keyword evidence="8 11" id="KW-0350">Heme biosynthesis</keyword>
<keyword evidence="7 11" id="KW-0560">Oxidoreductase</keyword>
<evidence type="ECO:0000259" key="12">
    <source>
        <dbReference type="Pfam" id="PF01593"/>
    </source>
</evidence>
<dbReference type="InterPro" id="IPR004572">
    <property type="entry name" value="Protoporphyrinogen_oxidase"/>
</dbReference>
<dbReference type="EMBL" id="CABFWN010000002">
    <property type="protein sequence ID" value="VUG17616.1"/>
    <property type="molecule type" value="Genomic_DNA"/>
</dbReference>
<comment type="catalytic activity">
    <reaction evidence="10 11">
        <text>protoporphyrinogen IX + 3 O2 = protoporphyrin IX + 3 H2O2</text>
        <dbReference type="Rhea" id="RHEA:25576"/>
        <dbReference type="ChEBI" id="CHEBI:15379"/>
        <dbReference type="ChEBI" id="CHEBI:16240"/>
        <dbReference type="ChEBI" id="CHEBI:57306"/>
        <dbReference type="ChEBI" id="CHEBI:57307"/>
        <dbReference type="EC" id="1.3.3.4"/>
    </reaction>
</comment>
<evidence type="ECO:0000256" key="10">
    <source>
        <dbReference type="ARBA" id="ARBA00047554"/>
    </source>
</evidence>
<evidence type="ECO:0000256" key="9">
    <source>
        <dbReference type="ARBA" id="ARBA00023244"/>
    </source>
</evidence>
<evidence type="ECO:0000256" key="11">
    <source>
        <dbReference type="RuleBase" id="RU367069"/>
    </source>
</evidence>